<reference evidence="2" key="1">
    <citation type="submission" date="2015-10" db="EMBL/GenBank/DDBJ databases">
        <authorList>
            <person name="Ju K.-S."/>
            <person name="Doroghazi J.R."/>
            <person name="Metcalf W.W."/>
        </authorList>
    </citation>
    <scope>NUCLEOTIDE SEQUENCE [LARGE SCALE GENOMIC DNA]</scope>
    <source>
        <strain evidence="2">NRRL F-8817</strain>
    </source>
</reference>
<dbReference type="Proteomes" id="UP000053413">
    <property type="component" value="Unassembled WGS sequence"/>
</dbReference>
<organism evidence="1 2">
    <name type="scientific">Streptomyces violaceusniger</name>
    <dbReference type="NCBI Taxonomy" id="68280"/>
    <lineage>
        <taxon>Bacteria</taxon>
        <taxon>Bacillati</taxon>
        <taxon>Actinomycetota</taxon>
        <taxon>Actinomycetes</taxon>
        <taxon>Kitasatosporales</taxon>
        <taxon>Streptomycetaceae</taxon>
        <taxon>Streptomyces</taxon>
        <taxon>Streptomyces violaceusniger group</taxon>
    </lineage>
</organism>
<sequence length="71" mass="8022">MFLKPRRTWSGVSRSEAVGFSQGRRRSAARGRASRSWVWATIRIQVQRSAASGVRSFGVVQPRVCFAKRKV</sequence>
<protein>
    <submittedName>
        <fullName evidence="1">Uncharacterized protein</fullName>
    </submittedName>
</protein>
<proteinExistence type="predicted"/>
<dbReference type="AlphaFoldDB" id="A0A0X3VF88"/>
<comment type="caution">
    <text evidence="1">The sequence shown here is derived from an EMBL/GenBank/DDBJ whole genome shotgun (WGS) entry which is preliminary data.</text>
</comment>
<evidence type="ECO:0000313" key="1">
    <source>
        <dbReference type="EMBL" id="KUL43415.1"/>
    </source>
</evidence>
<name>A0A0X3VF88_STRVO</name>
<dbReference type="EMBL" id="LLZJ01000426">
    <property type="protein sequence ID" value="KUL43415.1"/>
    <property type="molecule type" value="Genomic_DNA"/>
</dbReference>
<gene>
    <name evidence="1" type="ORF">ADL28_42895</name>
</gene>
<evidence type="ECO:0000313" key="2">
    <source>
        <dbReference type="Proteomes" id="UP000053413"/>
    </source>
</evidence>
<accession>A0A0X3VF88</accession>